<keyword evidence="3" id="KW-1185">Reference proteome</keyword>
<name>A0AAD9TUB9_9ROSI</name>
<evidence type="ECO:0000313" key="2">
    <source>
        <dbReference type="EMBL" id="KAK2642382.1"/>
    </source>
</evidence>
<feature type="transmembrane region" description="Helical" evidence="1">
    <location>
        <begin position="6"/>
        <end position="27"/>
    </location>
</feature>
<keyword evidence="1" id="KW-0812">Transmembrane</keyword>
<evidence type="ECO:0000313" key="3">
    <source>
        <dbReference type="Proteomes" id="UP001280121"/>
    </source>
</evidence>
<organism evidence="2 3">
    <name type="scientific">Dipteronia dyeriana</name>
    <dbReference type="NCBI Taxonomy" id="168575"/>
    <lineage>
        <taxon>Eukaryota</taxon>
        <taxon>Viridiplantae</taxon>
        <taxon>Streptophyta</taxon>
        <taxon>Embryophyta</taxon>
        <taxon>Tracheophyta</taxon>
        <taxon>Spermatophyta</taxon>
        <taxon>Magnoliopsida</taxon>
        <taxon>eudicotyledons</taxon>
        <taxon>Gunneridae</taxon>
        <taxon>Pentapetalae</taxon>
        <taxon>rosids</taxon>
        <taxon>malvids</taxon>
        <taxon>Sapindales</taxon>
        <taxon>Sapindaceae</taxon>
        <taxon>Hippocastanoideae</taxon>
        <taxon>Acereae</taxon>
        <taxon>Dipteronia</taxon>
    </lineage>
</organism>
<sequence>MMVELFVLGCTGVVVFLHGANFFFHVLSHHLAVRSLRDQNSSPEKVNDFFTQLEVQKVFRVEDTHGWTKLLGHNSSLAFFDCRSLSARTSFNLANFSPWVKAFFSPYCLVLSTLSRSCLSMSFAFWSFTHLSQLATNKLRTIVPAKPTKVFLFFCNHGGVQLWRRIEGRFIDMDNRLVCRCLSLRTPLIGKYDCHLFRHGLFCRFNVSSGLGMLNFMCDIDLATKRRSTSVTGVKNLIPQSISNPLLMQGYDTISFTKGYGVRGTFHD</sequence>
<comment type="caution">
    <text evidence="2">The sequence shown here is derived from an EMBL/GenBank/DDBJ whole genome shotgun (WGS) entry which is preliminary data.</text>
</comment>
<keyword evidence="1" id="KW-0472">Membrane</keyword>
<dbReference type="AlphaFoldDB" id="A0AAD9TUB9"/>
<dbReference type="EMBL" id="JANJYI010000007">
    <property type="protein sequence ID" value="KAK2642382.1"/>
    <property type="molecule type" value="Genomic_DNA"/>
</dbReference>
<accession>A0AAD9TUB9</accession>
<proteinExistence type="predicted"/>
<dbReference type="Proteomes" id="UP001280121">
    <property type="component" value="Unassembled WGS sequence"/>
</dbReference>
<keyword evidence="1" id="KW-1133">Transmembrane helix</keyword>
<evidence type="ECO:0000256" key="1">
    <source>
        <dbReference type="SAM" id="Phobius"/>
    </source>
</evidence>
<reference evidence="2" key="1">
    <citation type="journal article" date="2023" name="Plant J.">
        <title>Genome sequences and population genomics provide insights into the demographic history, inbreeding, and mutation load of two 'living fossil' tree species of Dipteronia.</title>
        <authorList>
            <person name="Feng Y."/>
            <person name="Comes H.P."/>
            <person name="Chen J."/>
            <person name="Zhu S."/>
            <person name="Lu R."/>
            <person name="Zhang X."/>
            <person name="Li P."/>
            <person name="Qiu J."/>
            <person name="Olsen K.M."/>
            <person name="Qiu Y."/>
        </authorList>
    </citation>
    <scope>NUCLEOTIDE SEQUENCE</scope>
    <source>
        <strain evidence="2">KIB01</strain>
    </source>
</reference>
<protein>
    <submittedName>
        <fullName evidence="2">Uncharacterized protein</fullName>
    </submittedName>
</protein>
<gene>
    <name evidence="2" type="ORF">Ddye_024145</name>
</gene>